<evidence type="ECO:0000313" key="2">
    <source>
        <dbReference type="Proteomes" id="UP000789525"/>
    </source>
</evidence>
<name>A0ACA9QI09_9GLOM</name>
<organism evidence="1 2">
    <name type="scientific">Acaulospora colombiana</name>
    <dbReference type="NCBI Taxonomy" id="27376"/>
    <lineage>
        <taxon>Eukaryota</taxon>
        <taxon>Fungi</taxon>
        <taxon>Fungi incertae sedis</taxon>
        <taxon>Mucoromycota</taxon>
        <taxon>Glomeromycotina</taxon>
        <taxon>Glomeromycetes</taxon>
        <taxon>Diversisporales</taxon>
        <taxon>Acaulosporaceae</taxon>
        <taxon>Acaulospora</taxon>
    </lineage>
</organism>
<sequence length="231" mass="26453">RTEPYDEQVIPYGNDIPKPYLDDLPPELSRWDRKPSPRPVLDPYQRYCYREGFVKPPRTHHCRILCLGLRSSLSLDWWVRGCSKQKKIVHHATAPDNPPGTPATFNTPTIDANLIALLVTSGLFCLFSTGMFFTHLHLLCRNASTVEWHTFSGMKEQERAVLSQVIPVCKCLGMDREGDGGLLGGRENNQPFRGNPRKELGLPSGFKGRRALRKRWDEEWGRIGKEGNLWW</sequence>
<feature type="non-terminal residue" evidence="1">
    <location>
        <position position="1"/>
    </location>
</feature>
<gene>
    <name evidence="1" type="ORF">ACOLOM_LOCUS12404</name>
</gene>
<evidence type="ECO:0000313" key="1">
    <source>
        <dbReference type="EMBL" id="CAG8745322.1"/>
    </source>
</evidence>
<proteinExistence type="predicted"/>
<keyword evidence="2" id="KW-1185">Reference proteome</keyword>
<accession>A0ACA9QI09</accession>
<dbReference type="Proteomes" id="UP000789525">
    <property type="component" value="Unassembled WGS sequence"/>
</dbReference>
<protein>
    <submittedName>
        <fullName evidence="1">15612_t:CDS:1</fullName>
    </submittedName>
</protein>
<dbReference type="EMBL" id="CAJVPT010050105">
    <property type="protein sequence ID" value="CAG8745322.1"/>
    <property type="molecule type" value="Genomic_DNA"/>
</dbReference>
<reference evidence="1" key="1">
    <citation type="submission" date="2021-06" db="EMBL/GenBank/DDBJ databases">
        <authorList>
            <person name="Kallberg Y."/>
            <person name="Tangrot J."/>
            <person name="Rosling A."/>
        </authorList>
    </citation>
    <scope>NUCLEOTIDE SEQUENCE</scope>
    <source>
        <strain evidence="1">CL356</strain>
    </source>
</reference>
<comment type="caution">
    <text evidence="1">The sequence shown here is derived from an EMBL/GenBank/DDBJ whole genome shotgun (WGS) entry which is preliminary data.</text>
</comment>